<dbReference type="RefSeq" id="WP_124977381.1">
    <property type="nucleotide sequence ID" value="NZ_BDQK01000001.1"/>
</dbReference>
<dbReference type="AlphaFoldDB" id="A0A401ID65"/>
<dbReference type="Proteomes" id="UP000287247">
    <property type="component" value="Unassembled WGS sequence"/>
</dbReference>
<dbReference type="InterPro" id="IPR014951">
    <property type="entry name" value="DUF1822"/>
</dbReference>
<name>A0A401ID65_APHSA</name>
<gene>
    <name evidence="1" type="ORF">AsFPU1_0568</name>
</gene>
<evidence type="ECO:0000313" key="1">
    <source>
        <dbReference type="EMBL" id="GBF79176.1"/>
    </source>
</evidence>
<accession>A0A401ID65</accession>
<sequence length="311" mass="35448">MNNKERQFLEVPLGIEAHHIAGKLAAEQTTTEKSKQVYLNTLAVYAVHRYLKWLGIETSLTKSDSWNPILRNKWNVADLEIPGSGKLECRPFLPGETTIFLPAEVTEDRIGYLGVQFSDRLDKVQILGFTKTANGGVLEIRQLQSTDELINELSPVNLGKWFEGIFDEVWQPIKFLFKVKNLEPLRLKNRPKEDLNPDKNDANKGENKVIERGQTIGFLANSQQLNLVVGIRKEENQELGCLFQVFPMNVGEYLPVGLKLKVILESEEAEKKVESTEQKEPLKIRLTELPGKLITVQVHLENEFITRTFIL</sequence>
<dbReference type="Pfam" id="PF08852">
    <property type="entry name" value="DUF1822"/>
    <property type="match status" value="1"/>
</dbReference>
<keyword evidence="2" id="KW-1185">Reference proteome</keyword>
<comment type="caution">
    <text evidence="1">The sequence shown here is derived from an EMBL/GenBank/DDBJ whole genome shotgun (WGS) entry which is preliminary data.</text>
</comment>
<evidence type="ECO:0008006" key="3">
    <source>
        <dbReference type="Google" id="ProtNLM"/>
    </source>
</evidence>
<proteinExistence type="predicted"/>
<evidence type="ECO:0000313" key="2">
    <source>
        <dbReference type="Proteomes" id="UP000287247"/>
    </source>
</evidence>
<dbReference type="EMBL" id="BDQK01000001">
    <property type="protein sequence ID" value="GBF79176.1"/>
    <property type="molecule type" value="Genomic_DNA"/>
</dbReference>
<organism evidence="1 2">
    <name type="scientific">Aphanothece sacrum FPU1</name>
    <dbReference type="NCBI Taxonomy" id="1920663"/>
    <lineage>
        <taxon>Bacteria</taxon>
        <taxon>Bacillati</taxon>
        <taxon>Cyanobacteriota</taxon>
        <taxon>Cyanophyceae</taxon>
        <taxon>Oscillatoriophycideae</taxon>
        <taxon>Chroococcales</taxon>
        <taxon>Aphanothecaceae</taxon>
        <taxon>Aphanothece</taxon>
    </lineage>
</organism>
<dbReference type="OrthoDB" id="512705at2"/>
<reference evidence="2" key="1">
    <citation type="submission" date="2017-05" db="EMBL/GenBank/DDBJ databases">
        <title>Physiological properties and genetic analysis related to exopolysaccharide production of fresh-water unicellular cyanobacterium Aphanothece sacrum, Suizenji Nori, that has been cultured as a food source in Japan.</title>
        <authorList>
            <person name="Kanesaki Y."/>
            <person name="Yoshikawa S."/>
            <person name="Ohki K."/>
        </authorList>
    </citation>
    <scope>NUCLEOTIDE SEQUENCE [LARGE SCALE GENOMIC DNA]</scope>
    <source>
        <strain evidence="2">FPU1</strain>
    </source>
</reference>
<protein>
    <recommendedName>
        <fullName evidence="3">DUF1822 family protein</fullName>
    </recommendedName>
</protein>